<dbReference type="PANTHER" id="PTHR45745">
    <property type="entry name" value="PHOSPHOMANNOMUTASE 45A"/>
    <property type="match status" value="1"/>
</dbReference>
<keyword evidence="9 14" id="KW-0460">Magnesium</keyword>
<evidence type="ECO:0000259" key="18">
    <source>
        <dbReference type="Pfam" id="PF02880"/>
    </source>
</evidence>
<name>A0A9D9N849_9FIRM</name>
<evidence type="ECO:0000256" key="8">
    <source>
        <dbReference type="ARBA" id="ARBA00022723"/>
    </source>
</evidence>
<dbReference type="PRINTS" id="PR00509">
    <property type="entry name" value="PGMPMM"/>
</dbReference>
<organism evidence="19 20">
    <name type="scientific">Candidatus Scybalomonas excrementavium</name>
    <dbReference type="NCBI Taxonomy" id="2840943"/>
    <lineage>
        <taxon>Bacteria</taxon>
        <taxon>Bacillati</taxon>
        <taxon>Bacillota</taxon>
        <taxon>Clostridia</taxon>
        <taxon>Lachnospirales</taxon>
        <taxon>Lachnospiraceae</taxon>
        <taxon>Lachnospiraceae incertae sedis</taxon>
        <taxon>Candidatus Scybalomonas</taxon>
    </lineage>
</organism>
<dbReference type="CDD" id="cd05799">
    <property type="entry name" value="PGM2"/>
    <property type="match status" value="1"/>
</dbReference>
<dbReference type="Proteomes" id="UP000823618">
    <property type="component" value="Unassembled WGS sequence"/>
</dbReference>
<keyword evidence="7" id="KW-0597">Phosphoprotein</keyword>
<evidence type="ECO:0000256" key="3">
    <source>
        <dbReference type="ARBA" id="ARBA00005164"/>
    </source>
</evidence>
<keyword evidence="8 14" id="KW-0479">Metal-binding</keyword>
<dbReference type="InterPro" id="IPR016066">
    <property type="entry name" value="A-D-PHexomutase_CS"/>
</dbReference>
<keyword evidence="10" id="KW-0413">Isomerase</keyword>
<evidence type="ECO:0000256" key="5">
    <source>
        <dbReference type="ARBA" id="ARBA00010231"/>
    </source>
</evidence>
<dbReference type="Pfam" id="PF02880">
    <property type="entry name" value="PGM_PMM_III"/>
    <property type="match status" value="1"/>
</dbReference>
<evidence type="ECO:0000256" key="7">
    <source>
        <dbReference type="ARBA" id="ARBA00022553"/>
    </source>
</evidence>
<reference evidence="19" key="2">
    <citation type="journal article" date="2021" name="PeerJ">
        <title>Extensive microbial diversity within the chicken gut microbiome revealed by metagenomics and culture.</title>
        <authorList>
            <person name="Gilroy R."/>
            <person name="Ravi A."/>
            <person name="Getino M."/>
            <person name="Pursley I."/>
            <person name="Horton D.L."/>
            <person name="Alikhan N.F."/>
            <person name="Baker D."/>
            <person name="Gharbi K."/>
            <person name="Hall N."/>
            <person name="Watson M."/>
            <person name="Adriaenssens E.M."/>
            <person name="Foster-Nyarko E."/>
            <person name="Jarju S."/>
            <person name="Secka A."/>
            <person name="Antonio M."/>
            <person name="Oren A."/>
            <person name="Chaudhuri R.R."/>
            <person name="La Ragione R."/>
            <person name="Hildebrand F."/>
            <person name="Pallen M.J."/>
        </authorList>
    </citation>
    <scope>NUCLEOTIDE SEQUENCE</scope>
    <source>
        <strain evidence="19">E3-2379</strain>
    </source>
</reference>
<sequence>MTAREQYEFWCNSPYFDEGTKQELKAIANDEKEIEERFYRELEFGTGGLRGIIGAGTNRMNIYTVRKATQGLANYILKQKAEKKGIAIAYDSRNMSEEFAKETALCMAANGIKAYLFSSLRPTPELSFAVRELGCTAGVVVTASHNPPEYNGYKVYWEDGAQVTYPKDEEIITEVSNVTDYNDVKTMSEEEAKQQGLFEIIGSEMDDRYMEALKKLVLSPEVIKKQAKNLKIVYTPLHGTGNLPVRRILKELGFENVWVVKEQELPDGNFSTVGYPNPEDKKAFTLALKLAKEVDADVVLATDPDADRLGIYAKDTKTGEYMSFTGNMSGMILLEYQLARKKELGILPQNGAIVTTIVSGKMSQKIADAYQMTLMETLTGFKYIGEKIKLFEQNHDHEFLFGYEESYGCLIGTHARDKDAIVAVMALCEAAAYYKDKGIDLCEQMRNLYETYGYYKEDLVTVTLKGQDGAKKIQEMMEQIRKHTPTQLGAIKVEEFRDYKTSVVKNMEQGTEGETGLPKSNVLYFKLEKDAWCCVRPSGTEPKIKFYIGVKGESMEQATALIEAIKEAITALTA</sequence>
<dbReference type="PROSITE" id="PS00710">
    <property type="entry name" value="PGM_PMM"/>
    <property type="match status" value="1"/>
</dbReference>
<dbReference type="SUPFAM" id="SSF53738">
    <property type="entry name" value="Phosphoglucomutase, first 3 domains"/>
    <property type="match status" value="3"/>
</dbReference>
<evidence type="ECO:0000256" key="1">
    <source>
        <dbReference type="ARBA" id="ARBA00000443"/>
    </source>
</evidence>
<dbReference type="InterPro" id="IPR005844">
    <property type="entry name" value="A-D-PHexomutase_a/b/a-I"/>
</dbReference>
<dbReference type="GO" id="GO:0005975">
    <property type="term" value="P:carbohydrate metabolic process"/>
    <property type="evidence" value="ECO:0007669"/>
    <property type="project" value="InterPro"/>
</dbReference>
<comment type="caution">
    <text evidence="19">The sequence shown here is derived from an EMBL/GenBank/DDBJ whole genome shotgun (WGS) entry which is preliminary data.</text>
</comment>
<evidence type="ECO:0000256" key="9">
    <source>
        <dbReference type="ARBA" id="ARBA00022842"/>
    </source>
</evidence>
<gene>
    <name evidence="19" type="ORF">IAC13_07570</name>
</gene>
<comment type="pathway">
    <text evidence="4">Lipid metabolism.</text>
</comment>
<evidence type="ECO:0000259" key="17">
    <source>
        <dbReference type="Pfam" id="PF02879"/>
    </source>
</evidence>
<proteinExistence type="inferred from homology"/>
<accession>A0A9D9N849</accession>
<dbReference type="InterPro" id="IPR016055">
    <property type="entry name" value="A-D-PHexomutase_a/b/a-I/II/III"/>
</dbReference>
<evidence type="ECO:0000256" key="14">
    <source>
        <dbReference type="RuleBase" id="RU004326"/>
    </source>
</evidence>
<evidence type="ECO:0000259" key="16">
    <source>
        <dbReference type="Pfam" id="PF02878"/>
    </source>
</evidence>
<evidence type="ECO:0000256" key="6">
    <source>
        <dbReference type="ARBA" id="ARBA00012728"/>
    </source>
</evidence>
<dbReference type="InterPro" id="IPR005843">
    <property type="entry name" value="A-D-PHexomutase_C"/>
</dbReference>
<dbReference type="Pfam" id="PF02879">
    <property type="entry name" value="PGM_PMM_II"/>
    <property type="match status" value="1"/>
</dbReference>
<evidence type="ECO:0000256" key="11">
    <source>
        <dbReference type="ARBA" id="ARBA00039995"/>
    </source>
</evidence>
<dbReference type="AlphaFoldDB" id="A0A9D9N849"/>
<dbReference type="InterPro" id="IPR005846">
    <property type="entry name" value="A-D-PHexomutase_a/b/a-III"/>
</dbReference>
<evidence type="ECO:0000256" key="4">
    <source>
        <dbReference type="ARBA" id="ARBA00005189"/>
    </source>
</evidence>
<evidence type="ECO:0000256" key="13">
    <source>
        <dbReference type="ARBA" id="ARBA00041467"/>
    </source>
</evidence>
<dbReference type="Pfam" id="PF00408">
    <property type="entry name" value="PGM_PMM_IV"/>
    <property type="match status" value="1"/>
</dbReference>
<evidence type="ECO:0000256" key="2">
    <source>
        <dbReference type="ARBA" id="ARBA00001946"/>
    </source>
</evidence>
<comment type="catalytic activity">
    <reaction evidence="1">
        <text>alpha-D-glucose 1-phosphate = alpha-D-glucose 6-phosphate</text>
        <dbReference type="Rhea" id="RHEA:23536"/>
        <dbReference type="ChEBI" id="CHEBI:58225"/>
        <dbReference type="ChEBI" id="CHEBI:58601"/>
        <dbReference type="EC" id="5.4.2.2"/>
    </reaction>
</comment>
<comment type="similarity">
    <text evidence="5 14">Belongs to the phosphohexose mutase family.</text>
</comment>
<dbReference type="Pfam" id="PF02878">
    <property type="entry name" value="PGM_PMM_I"/>
    <property type="match status" value="1"/>
</dbReference>
<dbReference type="GO" id="GO:0000287">
    <property type="term" value="F:magnesium ion binding"/>
    <property type="evidence" value="ECO:0007669"/>
    <property type="project" value="InterPro"/>
</dbReference>
<protein>
    <recommendedName>
        <fullName evidence="11">Phosphoglucomutase</fullName>
        <ecNumber evidence="6">5.4.2.2</ecNumber>
    </recommendedName>
    <alternativeName>
        <fullName evidence="13">Alpha-phosphoglucomutase</fullName>
    </alternativeName>
    <alternativeName>
        <fullName evidence="12">Glucose phosphomutase</fullName>
    </alternativeName>
</protein>
<dbReference type="InterPro" id="IPR005845">
    <property type="entry name" value="A-D-PHexomutase_a/b/a-II"/>
</dbReference>
<dbReference type="Gene3D" id="3.40.120.10">
    <property type="entry name" value="Alpha-D-Glucose-1,6-Bisphosphate, subunit A, domain 3"/>
    <property type="match status" value="3"/>
</dbReference>
<feature type="domain" description="Alpha-D-phosphohexomutase alpha/beta/alpha" evidence="17">
    <location>
        <begin position="208"/>
        <end position="313"/>
    </location>
</feature>
<dbReference type="SUPFAM" id="SSF55957">
    <property type="entry name" value="Phosphoglucomutase, C-terminal domain"/>
    <property type="match status" value="1"/>
</dbReference>
<dbReference type="PANTHER" id="PTHR45745:SF1">
    <property type="entry name" value="PHOSPHOGLUCOMUTASE 2B-RELATED"/>
    <property type="match status" value="1"/>
</dbReference>
<feature type="domain" description="Alpha-D-phosphohexomutase alpha/beta/alpha" evidence="16">
    <location>
        <begin position="43"/>
        <end position="179"/>
    </location>
</feature>
<dbReference type="Gene3D" id="3.30.310.50">
    <property type="entry name" value="Alpha-D-phosphohexomutase, C-terminal domain"/>
    <property type="match status" value="1"/>
</dbReference>
<evidence type="ECO:0000313" key="20">
    <source>
        <dbReference type="Proteomes" id="UP000823618"/>
    </source>
</evidence>
<evidence type="ECO:0000256" key="10">
    <source>
        <dbReference type="ARBA" id="ARBA00023235"/>
    </source>
</evidence>
<dbReference type="EMBL" id="JADIML010000210">
    <property type="protein sequence ID" value="MBO8463772.1"/>
    <property type="molecule type" value="Genomic_DNA"/>
</dbReference>
<dbReference type="GO" id="GO:0006166">
    <property type="term" value="P:purine ribonucleoside salvage"/>
    <property type="evidence" value="ECO:0007669"/>
    <property type="project" value="TreeGrafter"/>
</dbReference>
<feature type="domain" description="Alpha-D-phosphohexomutase alpha/beta/alpha" evidence="18">
    <location>
        <begin position="326"/>
        <end position="449"/>
    </location>
</feature>
<evidence type="ECO:0000259" key="15">
    <source>
        <dbReference type="Pfam" id="PF00408"/>
    </source>
</evidence>
<comment type="cofactor">
    <cofactor evidence="2">
        <name>Mg(2+)</name>
        <dbReference type="ChEBI" id="CHEBI:18420"/>
    </cofactor>
</comment>
<dbReference type="InterPro" id="IPR005841">
    <property type="entry name" value="Alpha-D-phosphohexomutase_SF"/>
</dbReference>
<comment type="pathway">
    <text evidence="3">Glycolipid metabolism; diglucosyl-diacylglycerol biosynthesis.</text>
</comment>
<dbReference type="EC" id="5.4.2.2" evidence="6"/>
<evidence type="ECO:0000313" key="19">
    <source>
        <dbReference type="EMBL" id="MBO8463772.1"/>
    </source>
</evidence>
<dbReference type="GO" id="GO:0008973">
    <property type="term" value="F:phosphopentomutase activity"/>
    <property type="evidence" value="ECO:0007669"/>
    <property type="project" value="TreeGrafter"/>
</dbReference>
<dbReference type="InterPro" id="IPR036900">
    <property type="entry name" value="A-D-PHexomutase_C_sf"/>
</dbReference>
<evidence type="ECO:0000256" key="12">
    <source>
        <dbReference type="ARBA" id="ARBA00041398"/>
    </source>
</evidence>
<reference evidence="19" key="1">
    <citation type="submission" date="2020-10" db="EMBL/GenBank/DDBJ databases">
        <authorList>
            <person name="Gilroy R."/>
        </authorList>
    </citation>
    <scope>NUCLEOTIDE SEQUENCE</scope>
    <source>
        <strain evidence="19">E3-2379</strain>
    </source>
</reference>
<feature type="domain" description="Alpha-D-phosphohexomutase C-terminal" evidence="15">
    <location>
        <begin position="524"/>
        <end position="565"/>
    </location>
</feature>